<proteinExistence type="inferred from homology"/>
<dbReference type="Proteomes" id="UP001595758">
    <property type="component" value="Unassembled WGS sequence"/>
</dbReference>
<dbReference type="PANTHER" id="PTHR33202">
    <property type="entry name" value="ZINC UPTAKE REGULATION PROTEIN"/>
    <property type="match status" value="1"/>
</dbReference>
<comment type="caution">
    <text evidence="7">The sequence shown here is derived from an EMBL/GenBank/DDBJ whole genome shotgun (WGS) entry which is preliminary data.</text>
</comment>
<name>A0ABV8CCT0_9GAMM</name>
<keyword evidence="4" id="KW-0805">Transcription regulation</keyword>
<dbReference type="EMBL" id="JBHSAB010000002">
    <property type="protein sequence ID" value="MFC3908098.1"/>
    <property type="molecule type" value="Genomic_DNA"/>
</dbReference>
<evidence type="ECO:0000256" key="1">
    <source>
        <dbReference type="ARBA" id="ARBA00007957"/>
    </source>
</evidence>
<dbReference type="SUPFAM" id="SSF46785">
    <property type="entry name" value="Winged helix' DNA-binding domain"/>
    <property type="match status" value="1"/>
</dbReference>
<organism evidence="7 8">
    <name type="scientific">Legionella dresdenensis</name>
    <dbReference type="NCBI Taxonomy" id="450200"/>
    <lineage>
        <taxon>Bacteria</taxon>
        <taxon>Pseudomonadati</taxon>
        <taxon>Pseudomonadota</taxon>
        <taxon>Gammaproteobacteria</taxon>
        <taxon>Legionellales</taxon>
        <taxon>Legionellaceae</taxon>
        <taxon>Legionella</taxon>
    </lineage>
</organism>
<reference evidence="8" key="1">
    <citation type="journal article" date="2019" name="Int. J. Syst. Evol. Microbiol.">
        <title>The Global Catalogue of Microorganisms (GCM) 10K type strain sequencing project: providing services to taxonomists for standard genome sequencing and annotation.</title>
        <authorList>
            <consortium name="The Broad Institute Genomics Platform"/>
            <consortium name="The Broad Institute Genome Sequencing Center for Infectious Disease"/>
            <person name="Wu L."/>
            <person name="Ma J."/>
        </authorList>
    </citation>
    <scope>NUCLEOTIDE SEQUENCE [LARGE SCALE GENOMIC DNA]</scope>
    <source>
        <strain evidence="8">CCUG 59858</strain>
    </source>
</reference>
<evidence type="ECO:0000256" key="5">
    <source>
        <dbReference type="ARBA" id="ARBA00023125"/>
    </source>
</evidence>
<accession>A0ABV8CCT0</accession>
<evidence type="ECO:0000256" key="2">
    <source>
        <dbReference type="ARBA" id="ARBA00022491"/>
    </source>
</evidence>
<evidence type="ECO:0000313" key="7">
    <source>
        <dbReference type="EMBL" id="MFC3908098.1"/>
    </source>
</evidence>
<dbReference type="RefSeq" id="WP_382341064.1">
    <property type="nucleotide sequence ID" value="NZ_JBHSAB010000002.1"/>
</dbReference>
<gene>
    <name evidence="7" type="ORF">ACFORL_03270</name>
</gene>
<dbReference type="Pfam" id="PF01475">
    <property type="entry name" value="FUR"/>
    <property type="match status" value="1"/>
</dbReference>
<evidence type="ECO:0000313" key="8">
    <source>
        <dbReference type="Proteomes" id="UP001595758"/>
    </source>
</evidence>
<sequence>MAFPLSLNNAAYPAEFIAFCKLLDYRLTSLRKRILYILWSSDKPLKAYQILSQLHLTQENSKPPTVYRVLDYLVECKLIHKIESIQSYVLCRKPDEHPVSEILLVCNACHRILEACDKHIHNLLKQLGLNNNFNIEKNAIELKGYCNHCHA</sequence>
<keyword evidence="2" id="KW-0678">Repressor</keyword>
<dbReference type="Gene3D" id="1.10.10.10">
    <property type="entry name" value="Winged helix-like DNA-binding domain superfamily/Winged helix DNA-binding domain"/>
    <property type="match status" value="1"/>
</dbReference>
<protein>
    <submittedName>
        <fullName evidence="7">Fur family transcriptional regulator</fullName>
    </submittedName>
</protein>
<comment type="similarity">
    <text evidence="1">Belongs to the Fur family.</text>
</comment>
<dbReference type="InterPro" id="IPR036390">
    <property type="entry name" value="WH_DNA-bd_sf"/>
</dbReference>
<dbReference type="Gene3D" id="3.30.1490.190">
    <property type="match status" value="1"/>
</dbReference>
<dbReference type="InterPro" id="IPR043135">
    <property type="entry name" value="Fur_C"/>
</dbReference>
<keyword evidence="6" id="KW-0804">Transcription</keyword>
<keyword evidence="3" id="KW-0862">Zinc</keyword>
<keyword evidence="8" id="KW-1185">Reference proteome</keyword>
<dbReference type="PANTHER" id="PTHR33202:SF6">
    <property type="entry name" value="ZINC UPTAKE REGULATION PROTEIN"/>
    <property type="match status" value="1"/>
</dbReference>
<keyword evidence="5" id="KW-0238">DNA-binding</keyword>
<dbReference type="InterPro" id="IPR002481">
    <property type="entry name" value="FUR"/>
</dbReference>
<evidence type="ECO:0000256" key="3">
    <source>
        <dbReference type="ARBA" id="ARBA00022833"/>
    </source>
</evidence>
<evidence type="ECO:0000256" key="4">
    <source>
        <dbReference type="ARBA" id="ARBA00023015"/>
    </source>
</evidence>
<evidence type="ECO:0000256" key="6">
    <source>
        <dbReference type="ARBA" id="ARBA00023163"/>
    </source>
</evidence>
<dbReference type="InterPro" id="IPR036388">
    <property type="entry name" value="WH-like_DNA-bd_sf"/>
</dbReference>